<dbReference type="KEGG" id="dsh:Dshi_1697"/>
<dbReference type="Proteomes" id="UP000006833">
    <property type="component" value="Chromosome"/>
</dbReference>
<feature type="domain" description="DUF6680" evidence="1">
    <location>
        <begin position="1"/>
        <end position="108"/>
    </location>
</feature>
<dbReference type="STRING" id="398580.Dshi_1697"/>
<dbReference type="HOGENOM" id="CLU_1831976_0_0_5"/>
<dbReference type="EMBL" id="CP000830">
    <property type="protein sequence ID" value="ABV93439.1"/>
    <property type="molecule type" value="Genomic_DNA"/>
</dbReference>
<evidence type="ECO:0000313" key="2">
    <source>
        <dbReference type="EMBL" id="ABV93439.1"/>
    </source>
</evidence>
<proteinExistence type="predicted"/>
<keyword evidence="3" id="KW-1185">Reference proteome</keyword>
<dbReference type="InterPro" id="IPR046502">
    <property type="entry name" value="DUF6680"/>
</dbReference>
<accession>A8LLR1</accession>
<reference evidence="3" key="1">
    <citation type="journal article" date="2010" name="ISME J.">
        <title>The complete genome sequence of the algal symbiont Dinoroseobacter shibae: a hitchhiker's guide to life in the sea.</title>
        <authorList>
            <person name="Wagner-Dobler I."/>
            <person name="Ballhausen B."/>
            <person name="Berger M."/>
            <person name="Brinkhoff T."/>
            <person name="Buchholz I."/>
            <person name="Bunk B."/>
            <person name="Cypionka H."/>
            <person name="Daniel R."/>
            <person name="Drepper T."/>
            <person name="Gerdts G."/>
            <person name="Hahnke S."/>
            <person name="Han C."/>
            <person name="Jahn D."/>
            <person name="Kalhoefer D."/>
            <person name="Kiss H."/>
            <person name="Klenk H.P."/>
            <person name="Kyrpides N."/>
            <person name="Liebl W."/>
            <person name="Liesegang H."/>
            <person name="Meincke L."/>
            <person name="Pati A."/>
            <person name="Petersen J."/>
            <person name="Piekarski T."/>
            <person name="Pommerenke C."/>
            <person name="Pradella S."/>
            <person name="Pukall R."/>
            <person name="Rabus R."/>
            <person name="Stackebrandt E."/>
            <person name="Thole S."/>
            <person name="Thompson L."/>
            <person name="Tielen P."/>
            <person name="Tomasch J."/>
            <person name="von Jan M."/>
            <person name="Wanphrut N."/>
            <person name="Wichels A."/>
            <person name="Zech H."/>
            <person name="Simon M."/>
        </authorList>
    </citation>
    <scope>NUCLEOTIDE SEQUENCE [LARGE SCALE GENOMIC DNA]</scope>
    <source>
        <strain evidence="3">DSM 16493 / NCIMB 14021 / DFL 12</strain>
    </source>
</reference>
<evidence type="ECO:0000259" key="1">
    <source>
        <dbReference type="Pfam" id="PF20385"/>
    </source>
</evidence>
<gene>
    <name evidence="2" type="ordered locus">Dshi_1697</name>
</gene>
<organism evidence="2 3">
    <name type="scientific">Dinoroseobacter shibae (strain DSM 16493 / NCIMB 14021 / DFL 12)</name>
    <dbReference type="NCBI Taxonomy" id="398580"/>
    <lineage>
        <taxon>Bacteria</taxon>
        <taxon>Pseudomonadati</taxon>
        <taxon>Pseudomonadota</taxon>
        <taxon>Alphaproteobacteria</taxon>
        <taxon>Rhodobacterales</taxon>
        <taxon>Roseobacteraceae</taxon>
        <taxon>Dinoroseobacter</taxon>
    </lineage>
</organism>
<sequence length="140" mass="16279">MVEIEFYGEQEVSKKFSALLETYNDVGRWKSEDPDVRRRVFQDVEDQVADLLNELGRVLGYRLEQIKLLRGGYYPEAFSVRDVQEAEIREFIQQLKRGEKAVPIDVLDVRHPRKILEQARETNEVLSAAALDEVKQEGAR</sequence>
<dbReference type="AlphaFoldDB" id="A8LLR1"/>
<dbReference type="Pfam" id="PF20385">
    <property type="entry name" value="DUF6680"/>
    <property type="match status" value="1"/>
</dbReference>
<evidence type="ECO:0000313" key="3">
    <source>
        <dbReference type="Proteomes" id="UP000006833"/>
    </source>
</evidence>
<protein>
    <recommendedName>
        <fullName evidence="1">DUF6680 domain-containing protein</fullName>
    </recommendedName>
</protein>
<name>A8LLR1_DINSH</name>